<feature type="transmembrane region" description="Helical" evidence="1">
    <location>
        <begin position="129"/>
        <end position="145"/>
    </location>
</feature>
<keyword evidence="3" id="KW-1185">Reference proteome</keyword>
<keyword evidence="1" id="KW-1133">Transmembrane helix</keyword>
<feature type="transmembrane region" description="Helical" evidence="1">
    <location>
        <begin position="306"/>
        <end position="323"/>
    </location>
</feature>
<organism evidence="2 3">
    <name type="scientific">Tetragenococcus solitarius</name>
    <dbReference type="NCBI Taxonomy" id="71453"/>
    <lineage>
        <taxon>Bacteria</taxon>
        <taxon>Bacillati</taxon>
        <taxon>Bacillota</taxon>
        <taxon>Bacilli</taxon>
        <taxon>Lactobacillales</taxon>
        <taxon>Enterococcaceae</taxon>
        <taxon>Tetragenococcus</taxon>
    </lineage>
</organism>
<feature type="transmembrane region" description="Helical" evidence="1">
    <location>
        <begin position="154"/>
        <end position="172"/>
    </location>
</feature>
<name>A0ABN3Y1K0_9ENTE</name>
<evidence type="ECO:0000313" key="2">
    <source>
        <dbReference type="EMBL" id="GAA3014001.1"/>
    </source>
</evidence>
<feature type="transmembrane region" description="Helical" evidence="1">
    <location>
        <begin position="280"/>
        <end position="297"/>
    </location>
</feature>
<evidence type="ECO:0000256" key="1">
    <source>
        <dbReference type="SAM" id="Phobius"/>
    </source>
</evidence>
<keyword evidence="1" id="KW-0812">Transmembrane</keyword>
<keyword evidence="1" id="KW-0472">Membrane</keyword>
<feature type="transmembrane region" description="Helical" evidence="1">
    <location>
        <begin position="554"/>
        <end position="574"/>
    </location>
</feature>
<accession>A0ABN3Y1K0</accession>
<feature type="transmembrane region" description="Helical" evidence="1">
    <location>
        <begin position="104"/>
        <end position="123"/>
    </location>
</feature>
<feature type="transmembrane region" description="Helical" evidence="1">
    <location>
        <begin position="12"/>
        <end position="29"/>
    </location>
</feature>
<dbReference type="Proteomes" id="UP001501577">
    <property type="component" value="Unassembled WGS sequence"/>
</dbReference>
<gene>
    <name evidence="2" type="ORF">GCM10019998_07570</name>
</gene>
<reference evidence="2 3" key="1">
    <citation type="journal article" date="2019" name="Int. J. Syst. Evol. Microbiol.">
        <title>The Global Catalogue of Microorganisms (GCM) 10K type strain sequencing project: providing services to taxonomists for standard genome sequencing and annotation.</title>
        <authorList>
            <consortium name="The Broad Institute Genomics Platform"/>
            <consortium name="The Broad Institute Genome Sequencing Center for Infectious Disease"/>
            <person name="Wu L."/>
            <person name="Ma J."/>
        </authorList>
    </citation>
    <scope>NUCLEOTIDE SEQUENCE [LARGE SCALE GENOMIC DNA]</scope>
    <source>
        <strain evidence="2 3">JCM 8736</strain>
    </source>
</reference>
<dbReference type="EMBL" id="BAAAXQ010000022">
    <property type="protein sequence ID" value="GAA3014001.1"/>
    <property type="molecule type" value="Genomic_DNA"/>
</dbReference>
<comment type="caution">
    <text evidence="2">The sequence shown here is derived from an EMBL/GenBank/DDBJ whole genome shotgun (WGS) entry which is preliminary data.</text>
</comment>
<dbReference type="RefSeq" id="WP_068708941.1">
    <property type="nucleotide sequence ID" value="NZ_BAAAXQ010000022.1"/>
</dbReference>
<evidence type="ECO:0000313" key="3">
    <source>
        <dbReference type="Proteomes" id="UP001501577"/>
    </source>
</evidence>
<feature type="transmembrane region" description="Helical" evidence="1">
    <location>
        <begin position="343"/>
        <end position="362"/>
    </location>
</feature>
<feature type="transmembrane region" description="Helical" evidence="1">
    <location>
        <begin position="184"/>
        <end position="212"/>
    </location>
</feature>
<feature type="transmembrane region" description="Helical" evidence="1">
    <location>
        <begin position="224"/>
        <end position="244"/>
    </location>
</feature>
<protein>
    <submittedName>
        <fullName evidence="2">Membrane protein</fullName>
    </submittedName>
</protein>
<sequence length="580" mass="66099">MERVLKKQRNQLIFSIILIFFISIALQRVQMLHKNLYLGPDWVFHYNRFYDAAQQIKEGNFQYFISMYGFSQSGRIVNALYGPIFAYLQGLVLLLCGSWLKYQLVSNFLITFLSAISMLFLLVKTKIRLSVSLILSITYATYYVVQSWSFNQAFGSWGAFIVPLGALAGVKLNEEKDYTQVVPLLVVVMTLAIQVHVLTALLLIIILGIFFIISFFQTKAKTKLVTSVLIAAVITVFTTANVWYPLLETSIENQLLTPFTNPDMESSAIRLFLDNPANHLTVASFSLLTFQYLLLLFGKVDKVNKIVTFQSSLFFILSSRIIPWNEITSKFSTLAILQFPSRLFLPAIVLSILSVALSIESFFAGRQKTIKKSYMLYVILLGLCLLGLKIQNDSANEKLAFWKSDTLQPKIHHTVIKEGDPVMLRQSFDKKAGLNKALTLIVKATHDYLPAKDKNTILDEDFNPAGEYKNAIINNPMNKNISKKVENKHLSLNWQAESKKETLLPIVVYKRTQIVLNGKKLDKNEFKTNKIGALIVNSKMGNNKLIVQYKTSPLFRYMMIVSFLSWLFLGFVWTKKVIKK</sequence>
<proteinExistence type="predicted"/>
<feature type="transmembrane region" description="Helical" evidence="1">
    <location>
        <begin position="76"/>
        <end position="97"/>
    </location>
</feature>